<dbReference type="PROSITE" id="PS50075">
    <property type="entry name" value="CARRIER"/>
    <property type="match status" value="1"/>
</dbReference>
<dbReference type="Gene3D" id="3.40.50.1820">
    <property type="entry name" value="alpha/beta hydrolase"/>
    <property type="match status" value="1"/>
</dbReference>
<dbReference type="Gene3D" id="3.40.50.980">
    <property type="match status" value="2"/>
</dbReference>
<dbReference type="EMBL" id="CP065959">
    <property type="protein sequence ID" value="QQC93573.1"/>
    <property type="molecule type" value="Genomic_DNA"/>
</dbReference>
<dbReference type="InterPro" id="IPR009081">
    <property type="entry name" value="PP-bd_ACP"/>
</dbReference>
<dbReference type="Gene3D" id="2.30.38.10">
    <property type="entry name" value="Luciferase, Domain 3"/>
    <property type="match status" value="1"/>
</dbReference>
<dbReference type="SUPFAM" id="SSF47336">
    <property type="entry name" value="ACP-like"/>
    <property type="match status" value="1"/>
</dbReference>
<keyword evidence="3" id="KW-0596">Phosphopantetheine</keyword>
<comment type="similarity">
    <text evidence="2">Belongs to the ATP-dependent AMP-binding enzyme family.</text>
</comment>
<dbReference type="InterPro" id="IPR001031">
    <property type="entry name" value="Thioesterase"/>
</dbReference>
<dbReference type="Pfam" id="PF00550">
    <property type="entry name" value="PP-binding"/>
    <property type="match status" value="1"/>
</dbReference>
<accession>A0A7T4U259</accession>
<dbReference type="PANTHER" id="PTHR45527:SF1">
    <property type="entry name" value="FATTY ACID SYNTHASE"/>
    <property type="match status" value="1"/>
</dbReference>
<dbReference type="InterPro" id="IPR036736">
    <property type="entry name" value="ACP-like_sf"/>
</dbReference>
<dbReference type="GO" id="GO:0003824">
    <property type="term" value="F:catalytic activity"/>
    <property type="evidence" value="ECO:0007669"/>
    <property type="project" value="InterPro"/>
</dbReference>
<dbReference type="InterPro" id="IPR029058">
    <property type="entry name" value="AB_hydrolase_fold"/>
</dbReference>
<dbReference type="FunFam" id="1.10.1200.10:FF:000016">
    <property type="entry name" value="Non-ribosomal peptide synthase"/>
    <property type="match status" value="1"/>
</dbReference>
<organism evidence="7 8">
    <name type="scientific">Streptomyces alfalfae</name>
    <dbReference type="NCBI Taxonomy" id="1642299"/>
    <lineage>
        <taxon>Bacteria</taxon>
        <taxon>Bacillati</taxon>
        <taxon>Actinomycetota</taxon>
        <taxon>Actinomycetes</taxon>
        <taxon>Kitasatosporales</taxon>
        <taxon>Streptomycetaceae</taxon>
        <taxon>Streptomyces</taxon>
    </lineage>
</organism>
<evidence type="ECO:0000256" key="4">
    <source>
        <dbReference type="ARBA" id="ARBA00022553"/>
    </source>
</evidence>
<dbReference type="InterPro" id="IPR020806">
    <property type="entry name" value="PKS_PP-bd"/>
</dbReference>
<dbReference type="PANTHER" id="PTHR45527">
    <property type="entry name" value="NONRIBOSOMAL PEPTIDE SYNTHETASE"/>
    <property type="match status" value="1"/>
</dbReference>
<dbReference type="GO" id="GO:0072330">
    <property type="term" value="P:monocarboxylic acid biosynthetic process"/>
    <property type="evidence" value="ECO:0007669"/>
    <property type="project" value="UniProtKB-ARBA"/>
</dbReference>
<protein>
    <submittedName>
        <fullName evidence="7">Amino acid adenylation domain-containing protein</fullName>
    </submittedName>
</protein>
<dbReference type="Proteomes" id="UP000596130">
    <property type="component" value="Chromosome"/>
</dbReference>
<dbReference type="SUPFAM" id="SSF52777">
    <property type="entry name" value="CoA-dependent acyltransferases"/>
    <property type="match status" value="2"/>
</dbReference>
<evidence type="ECO:0000256" key="3">
    <source>
        <dbReference type="ARBA" id="ARBA00022450"/>
    </source>
</evidence>
<evidence type="ECO:0000313" key="8">
    <source>
        <dbReference type="Proteomes" id="UP000596130"/>
    </source>
</evidence>
<dbReference type="Pfam" id="PF00501">
    <property type="entry name" value="AMP-binding"/>
    <property type="match status" value="1"/>
</dbReference>
<dbReference type="Pfam" id="PF00668">
    <property type="entry name" value="Condensation"/>
    <property type="match status" value="1"/>
</dbReference>
<dbReference type="NCBIfam" id="TIGR01733">
    <property type="entry name" value="AA-adenyl-dom"/>
    <property type="match status" value="1"/>
</dbReference>
<feature type="domain" description="Carrier" evidence="6">
    <location>
        <begin position="978"/>
        <end position="1053"/>
    </location>
</feature>
<dbReference type="InterPro" id="IPR023213">
    <property type="entry name" value="CAT-like_dom_sf"/>
</dbReference>
<sequence>MPLSAAQTGMWFAQALDPRSPAFRAAEVVEIQGPVDADALERALREALTDAEGLRARFVTDDGGEVRQIVEPLRDWRLPEIDLRGEDDPTAAAYAWMRAELDRPVDLGRTPTAVFTALRTAEDRCLLYLAMHHITLDGYGAALFIQRIAEVYTALDAGEPVPPCRMGTLSQVLADEADYHASERFARDREYWAAELADWPSRPDSAHEVPDIPRGFVRATGHLDAAATDGLRARARGARTGLATAAMAALSLYVHRFSGRDQVTLDLTVTGRGAAARDVPTMLANILPLRVRVDERSTLDDLLRHTVDKAKGVLRHQRYPYGYMARELKIARRPEGFADDWGINIMTHDKELSFGAYAAVLHNLSNGPVTGLGVNVYDRPADGSLRIDFQADPALYSAADVTAHHRRFMALLRTLSRAEPLVPLTDIEVLPAEERARLLSAAKGDEHPVPATTLPELFEAHARRTPAETALVCGGTELTFGELNARANRLAHLLLARGAAPETYVAVLLPRTADYVVALLAVLKTGAACVPLDPGHPAERIRAMVADARPLYVITASAEAPRLARATPAVVLDDEATVLGLGRRPETDPRAPHQPSASGAGHPAYVSFTSGTSGRPKGVVVEHRQLTNLFFDHERDLIAPGVAAAGRRLRAALTASFSFDTAWVGLLFLAAGQELHLIEEPVRLDPAALVAGVRERRVDFLDLTPSFLRRLLAAGLVDGEGHHPRMVMVGGEAIDADLWQRLRSCPSTVFHNYYGPTECTVDAVYRRIGKDAERPVIGRPGHNVRAYVLDRALRPVPATVPGELYLAGAQVTRGYLGRPDLTAERFVADPFGAAGSRMYRTGDLVRLTHEGDLEYLGRNDQQVKVRGVRVELPEIEAVLAGHPEIAHAAVTVHETGHGARATQTLTAHVVAAENLAAGAGGPLEAVDLRSWASARLPSPMVPSRFVVHRALPLTVQGKLDRAALAAATAPVAPVGGRPAGSPLEKELCGIFCDVLDVPDVSVDDDFFALGGHSLLAAQLTARVRADLGTELPLGALYQAPTVLSLARLLEADTQRDAFEVLLPLRTTGARPPLFCVHPAGGLGWCYATLPPHLPADVPVYAIQARGLRGTEQPAASFREMITDYTRHIRSVQRSGPYHLLGWSLGGALAHAIAVQLQSEGERVDLLAMLDAQPIDPSDRLRVEQDSRRTTDLLLEAAGQLPRRGGSGRDALPSEALRASYAEHALDETHLKAATALISHHATLLPTFTEGVFDGDLVYFHATRGKPDTAPTGRAWQPWVTGRITSHDTACTHHAMTQAENIALTGTVLTDRLLPRPRRDA</sequence>
<dbReference type="GO" id="GO:0017000">
    <property type="term" value="P:antibiotic biosynthetic process"/>
    <property type="evidence" value="ECO:0007669"/>
    <property type="project" value="UniProtKB-ARBA"/>
</dbReference>
<evidence type="ECO:0000259" key="6">
    <source>
        <dbReference type="PROSITE" id="PS50075"/>
    </source>
</evidence>
<dbReference type="InterPro" id="IPR025110">
    <property type="entry name" value="AMP-bd_C"/>
</dbReference>
<evidence type="ECO:0000256" key="5">
    <source>
        <dbReference type="SAM" id="MobiDB-lite"/>
    </source>
</evidence>
<dbReference type="InterPro" id="IPR045851">
    <property type="entry name" value="AMP-bd_C_sf"/>
</dbReference>
<reference evidence="7 8" key="1">
    <citation type="submission" date="2020-12" db="EMBL/GenBank/DDBJ databases">
        <title>Identification and biosynthesis of polyene macrolides produced by Streptomyces alfalfae Men-myco-93-63.</title>
        <authorList>
            <person name="Liu D."/>
            <person name="Li Y."/>
            <person name="Liu L."/>
            <person name="Han X."/>
            <person name="Shen F."/>
        </authorList>
    </citation>
    <scope>NUCLEOTIDE SEQUENCE [LARGE SCALE GENOMIC DNA]</scope>
    <source>
        <strain evidence="7 8">Men-myco-93-63</strain>
    </source>
</reference>
<dbReference type="GO" id="GO:0008610">
    <property type="term" value="P:lipid biosynthetic process"/>
    <property type="evidence" value="ECO:0007669"/>
    <property type="project" value="UniProtKB-ARBA"/>
</dbReference>
<dbReference type="InterPro" id="IPR006162">
    <property type="entry name" value="Ppantetheine_attach_site"/>
</dbReference>
<dbReference type="CDD" id="cd05930">
    <property type="entry name" value="A_NRPS"/>
    <property type="match status" value="1"/>
</dbReference>
<dbReference type="SMART" id="SM00823">
    <property type="entry name" value="PKS_PP"/>
    <property type="match status" value="1"/>
</dbReference>
<dbReference type="GO" id="GO:0005737">
    <property type="term" value="C:cytoplasm"/>
    <property type="evidence" value="ECO:0007669"/>
    <property type="project" value="TreeGrafter"/>
</dbReference>
<name>A0A7T4U259_9ACTN</name>
<dbReference type="Pfam" id="PF00975">
    <property type="entry name" value="Thioesterase"/>
    <property type="match status" value="1"/>
</dbReference>
<dbReference type="InterPro" id="IPR010071">
    <property type="entry name" value="AA_adenyl_dom"/>
</dbReference>
<dbReference type="InterPro" id="IPR020845">
    <property type="entry name" value="AMP-binding_CS"/>
</dbReference>
<dbReference type="PROSITE" id="PS00012">
    <property type="entry name" value="PHOSPHOPANTETHEINE"/>
    <property type="match status" value="1"/>
</dbReference>
<proteinExistence type="inferred from homology"/>
<dbReference type="Gene3D" id="3.30.300.30">
    <property type="match status" value="1"/>
</dbReference>
<dbReference type="InterPro" id="IPR000873">
    <property type="entry name" value="AMP-dep_synth/lig_dom"/>
</dbReference>
<dbReference type="Gene3D" id="3.30.559.10">
    <property type="entry name" value="Chloramphenicol acetyltransferase-like domain"/>
    <property type="match status" value="1"/>
</dbReference>
<comment type="cofactor">
    <cofactor evidence="1">
        <name>pantetheine 4'-phosphate</name>
        <dbReference type="ChEBI" id="CHEBI:47942"/>
    </cofactor>
</comment>
<evidence type="ECO:0000256" key="2">
    <source>
        <dbReference type="ARBA" id="ARBA00006432"/>
    </source>
</evidence>
<dbReference type="Gene3D" id="3.30.559.30">
    <property type="entry name" value="Nonribosomal peptide synthetase, condensation domain"/>
    <property type="match status" value="1"/>
</dbReference>
<dbReference type="InterPro" id="IPR001242">
    <property type="entry name" value="Condensation_dom"/>
</dbReference>
<evidence type="ECO:0000256" key="1">
    <source>
        <dbReference type="ARBA" id="ARBA00001957"/>
    </source>
</evidence>
<dbReference type="PROSITE" id="PS00455">
    <property type="entry name" value="AMP_BINDING"/>
    <property type="match status" value="1"/>
</dbReference>
<dbReference type="FunFam" id="2.30.38.10:FF:000001">
    <property type="entry name" value="Non-ribosomal peptide synthetase PvdI"/>
    <property type="match status" value="1"/>
</dbReference>
<dbReference type="GO" id="GO:0043041">
    <property type="term" value="P:amino acid activation for nonribosomal peptide biosynthetic process"/>
    <property type="evidence" value="ECO:0007669"/>
    <property type="project" value="TreeGrafter"/>
</dbReference>
<dbReference type="GO" id="GO:0031177">
    <property type="term" value="F:phosphopantetheine binding"/>
    <property type="evidence" value="ECO:0007669"/>
    <property type="project" value="InterPro"/>
</dbReference>
<dbReference type="SUPFAM" id="SSF53474">
    <property type="entry name" value="alpha/beta-Hydrolases"/>
    <property type="match status" value="1"/>
</dbReference>
<dbReference type="Pfam" id="PF13193">
    <property type="entry name" value="AMP-binding_C"/>
    <property type="match status" value="1"/>
</dbReference>
<feature type="region of interest" description="Disordered" evidence="5">
    <location>
        <begin position="582"/>
        <end position="604"/>
    </location>
</feature>
<dbReference type="SUPFAM" id="SSF56801">
    <property type="entry name" value="Acetyl-CoA synthetase-like"/>
    <property type="match status" value="1"/>
</dbReference>
<evidence type="ECO:0000313" key="7">
    <source>
        <dbReference type="EMBL" id="QQC93573.1"/>
    </source>
</evidence>
<dbReference type="GO" id="GO:0044550">
    <property type="term" value="P:secondary metabolite biosynthetic process"/>
    <property type="evidence" value="ECO:0007669"/>
    <property type="project" value="TreeGrafter"/>
</dbReference>
<gene>
    <name evidence="7" type="ORF">I8755_03520</name>
</gene>
<keyword evidence="4" id="KW-0597">Phosphoprotein</keyword>